<keyword evidence="3" id="KW-0328">Glycosyltransferase</keyword>
<comment type="similarity">
    <text evidence="8">Belongs to the glycosyltransferase 2 family. CrtQ subfamily.</text>
</comment>
<gene>
    <name evidence="12" type="ORF">MRBLWS13_001452</name>
</gene>
<proteinExistence type="inferred from homology"/>
<evidence type="ECO:0000256" key="3">
    <source>
        <dbReference type="ARBA" id="ARBA00022676"/>
    </source>
</evidence>
<dbReference type="PANTHER" id="PTHR43646:SF2">
    <property type="entry name" value="GLYCOSYLTRANSFERASE 2-LIKE DOMAIN-CONTAINING PROTEIN"/>
    <property type="match status" value="1"/>
</dbReference>
<name>A0AAU6SAG9_9MICO</name>
<evidence type="ECO:0000313" key="12">
    <source>
        <dbReference type="EMBL" id="WZO33817.1"/>
    </source>
</evidence>
<dbReference type="AlphaFoldDB" id="A0AAU6SAG9"/>
<evidence type="ECO:0000256" key="10">
    <source>
        <dbReference type="SAM" id="MobiDB-lite"/>
    </source>
</evidence>
<organism evidence="12">
    <name type="scientific">Microbacterium sp. LWS13-1.2</name>
    <dbReference type="NCBI Taxonomy" id="3135264"/>
    <lineage>
        <taxon>Bacteria</taxon>
        <taxon>Bacillati</taxon>
        <taxon>Actinomycetota</taxon>
        <taxon>Actinomycetes</taxon>
        <taxon>Micrococcales</taxon>
        <taxon>Microbacteriaceae</taxon>
        <taxon>Microbacterium</taxon>
    </lineage>
</organism>
<sequence length="297" mass="32300">MPDTPLISVVIPVKDDDTELARCLRALTQQTRPADEVIVVDNGSTDASAEVARAFGARLVRCETPGIPAASAAGYDAAAGEIILRLDADCVPDASWTRAMADAFALRPDVSAFTGGARFIDGPRALRAPLATLYLGAYAAVMVPTLGHLPLFGSNMGMRRQAWLGIRSRVHLDAALHDDMDLSFHLGERGRIRRLPAARMGMSMRPFAPGQAFGRRAVRGLRTVLVHFPRDFPPVRWTRRALRRVGASRRLPEHSQSQPDPRRSLGEAERPARLARIVQAHPGPSERVGGRTESTTP</sequence>
<protein>
    <recommendedName>
        <fullName evidence="9">4,4'-diaponeurosporenoate glycosyltransferase</fullName>
    </recommendedName>
</protein>
<dbReference type="RefSeq" id="WP_349428354.1">
    <property type="nucleotide sequence ID" value="NZ_CP151632.1"/>
</dbReference>
<dbReference type="Pfam" id="PF00535">
    <property type="entry name" value="Glycos_transf_2"/>
    <property type="match status" value="1"/>
</dbReference>
<comment type="function">
    <text evidence="6">Catalyzes the glycosylation of 4,4'-diaponeurosporenoate, i.e. the esterification of glucose at the C1'' position with the carboxyl group of 4,4'-diaponeurosporenic acid, to form glycosyl-4,4'-diaponeurosporenoate. This is a step in the biosynthesis of staphyloxanthin, an orange pigment present in most staphylococci strains.</text>
</comment>
<dbReference type="EMBL" id="CP151632">
    <property type="protein sequence ID" value="WZO33817.1"/>
    <property type="molecule type" value="Genomic_DNA"/>
</dbReference>
<evidence type="ECO:0000256" key="5">
    <source>
        <dbReference type="ARBA" id="ARBA00023136"/>
    </source>
</evidence>
<dbReference type="Gene3D" id="3.90.550.10">
    <property type="entry name" value="Spore Coat Polysaccharide Biosynthesis Protein SpsA, Chain A"/>
    <property type="match status" value="1"/>
</dbReference>
<evidence type="ECO:0000256" key="7">
    <source>
        <dbReference type="ARBA" id="ARBA00037904"/>
    </source>
</evidence>
<comment type="pathway">
    <text evidence="7">Carotenoid biosynthesis; staphyloxanthin biosynthesis; staphyloxanthin from farnesyl diphosphate: step 4/5.</text>
</comment>
<feature type="compositionally biased region" description="Basic and acidic residues" evidence="10">
    <location>
        <begin position="260"/>
        <end position="272"/>
    </location>
</feature>
<dbReference type="InterPro" id="IPR029044">
    <property type="entry name" value="Nucleotide-diphossugar_trans"/>
</dbReference>
<feature type="region of interest" description="Disordered" evidence="10">
    <location>
        <begin position="247"/>
        <end position="297"/>
    </location>
</feature>
<evidence type="ECO:0000256" key="9">
    <source>
        <dbReference type="ARBA" id="ARBA00040345"/>
    </source>
</evidence>
<keyword evidence="5" id="KW-0472">Membrane</keyword>
<keyword evidence="2" id="KW-1003">Cell membrane</keyword>
<evidence type="ECO:0000256" key="1">
    <source>
        <dbReference type="ARBA" id="ARBA00004236"/>
    </source>
</evidence>
<comment type="subcellular location">
    <subcellularLocation>
        <location evidence="1">Cell membrane</location>
    </subcellularLocation>
</comment>
<reference evidence="12" key="1">
    <citation type="submission" date="2024-04" db="EMBL/GenBank/DDBJ databases">
        <authorList>
            <person name="Roder T."/>
            <person name="Oberhansli S."/>
            <person name="Kreuzer M."/>
        </authorList>
    </citation>
    <scope>NUCLEOTIDE SEQUENCE</scope>
    <source>
        <strain evidence="12">LWS13-1.2</strain>
    </source>
</reference>
<accession>A0AAU6SAG9</accession>
<dbReference type="InterPro" id="IPR001173">
    <property type="entry name" value="Glyco_trans_2-like"/>
</dbReference>
<dbReference type="PANTHER" id="PTHR43646">
    <property type="entry name" value="GLYCOSYLTRANSFERASE"/>
    <property type="match status" value="1"/>
</dbReference>
<feature type="domain" description="Glycosyltransferase 2-like" evidence="11">
    <location>
        <begin position="8"/>
        <end position="150"/>
    </location>
</feature>
<keyword evidence="4" id="KW-0808">Transferase</keyword>
<evidence type="ECO:0000256" key="6">
    <source>
        <dbReference type="ARBA" id="ARBA00037281"/>
    </source>
</evidence>
<evidence type="ECO:0000259" key="11">
    <source>
        <dbReference type="Pfam" id="PF00535"/>
    </source>
</evidence>
<dbReference type="GO" id="GO:0016757">
    <property type="term" value="F:glycosyltransferase activity"/>
    <property type="evidence" value="ECO:0007669"/>
    <property type="project" value="UniProtKB-KW"/>
</dbReference>
<evidence type="ECO:0000256" key="8">
    <source>
        <dbReference type="ARBA" id="ARBA00038120"/>
    </source>
</evidence>
<dbReference type="GO" id="GO:0005886">
    <property type="term" value="C:plasma membrane"/>
    <property type="evidence" value="ECO:0007669"/>
    <property type="project" value="UniProtKB-SubCell"/>
</dbReference>
<evidence type="ECO:0000256" key="2">
    <source>
        <dbReference type="ARBA" id="ARBA00022475"/>
    </source>
</evidence>
<dbReference type="SUPFAM" id="SSF53448">
    <property type="entry name" value="Nucleotide-diphospho-sugar transferases"/>
    <property type="match status" value="1"/>
</dbReference>
<dbReference type="CDD" id="cd00761">
    <property type="entry name" value="Glyco_tranf_GTA_type"/>
    <property type="match status" value="1"/>
</dbReference>
<evidence type="ECO:0000256" key="4">
    <source>
        <dbReference type="ARBA" id="ARBA00022679"/>
    </source>
</evidence>